<keyword evidence="6" id="KW-1185">Reference proteome</keyword>
<protein>
    <submittedName>
        <fullName evidence="5">DNA-binding protein HU-beta</fullName>
    </submittedName>
</protein>
<dbReference type="Gene3D" id="4.10.520.10">
    <property type="entry name" value="IHF-like DNA-binding proteins"/>
    <property type="match status" value="1"/>
</dbReference>
<evidence type="ECO:0000313" key="5">
    <source>
        <dbReference type="EMBL" id="AGX87578.1"/>
    </source>
</evidence>
<dbReference type="SMART" id="SM00411">
    <property type="entry name" value="BHL"/>
    <property type="match status" value="1"/>
</dbReference>
<dbReference type="PROSITE" id="PS00045">
    <property type="entry name" value="HISTONE_LIKE"/>
    <property type="match status" value="1"/>
</dbReference>
<dbReference type="CDD" id="cd13831">
    <property type="entry name" value="HU"/>
    <property type="match status" value="1"/>
</dbReference>
<dbReference type="KEGG" id="cbx:Cenrod_1492"/>
<dbReference type="PRINTS" id="PR01727">
    <property type="entry name" value="DNABINDINGHU"/>
</dbReference>
<accession>U5NBG0</accession>
<dbReference type="GO" id="GO:0030527">
    <property type="term" value="F:structural constituent of chromatin"/>
    <property type="evidence" value="ECO:0007669"/>
    <property type="project" value="InterPro"/>
</dbReference>
<name>U5NBG0_9BURK</name>
<dbReference type="AlphaFoldDB" id="U5NBG0"/>
<reference evidence="5 6" key="1">
    <citation type="journal article" date="2013" name="Genome Biol.">
        <title>Genomic analysis reveals key aspects of prokaryotic symbiosis in the phototrophic consortium "Chlorochromatium aggregatum".</title>
        <authorList>
            <person name="Liu Z."/>
            <person name="Muller J."/>
            <person name="Li T."/>
            <person name="Alvey R.M."/>
            <person name="Vogl K."/>
            <person name="Frigaard N.U."/>
            <person name="Rockwell N.C."/>
            <person name="Boyd E.S."/>
            <person name="Tomsho L.P."/>
            <person name="Schuster S.C."/>
            <person name="Henke P."/>
            <person name="Rohde M."/>
            <person name="Overmann J."/>
            <person name="Bryant D.A."/>
        </authorList>
    </citation>
    <scope>NUCLEOTIDE SEQUENCE [LARGE SCALE GENOMIC DNA]</scope>
    <source>
        <strain evidence="5">CR</strain>
    </source>
</reference>
<dbReference type="GO" id="GO:0030261">
    <property type="term" value="P:chromosome condensation"/>
    <property type="evidence" value="ECO:0007669"/>
    <property type="project" value="UniProtKB-KW"/>
</dbReference>
<dbReference type="InterPro" id="IPR010992">
    <property type="entry name" value="IHF-like_DNA-bd_dom_sf"/>
</dbReference>
<dbReference type="eggNOG" id="COG0776">
    <property type="taxonomic scope" value="Bacteria"/>
</dbReference>
<dbReference type="STRING" id="946483.Cenrod_1492"/>
<comment type="similarity">
    <text evidence="1 4">Belongs to the bacterial histone-like protein family.</text>
</comment>
<gene>
    <name evidence="5" type="primary">hupB</name>
    <name evidence="5" type="ORF">Cenrod_1492</name>
</gene>
<evidence type="ECO:0000256" key="4">
    <source>
        <dbReference type="RuleBase" id="RU003939"/>
    </source>
</evidence>
<dbReference type="GO" id="GO:0003677">
    <property type="term" value="F:DNA binding"/>
    <property type="evidence" value="ECO:0007669"/>
    <property type="project" value="UniProtKB-KW"/>
</dbReference>
<dbReference type="InterPro" id="IPR000119">
    <property type="entry name" value="Hist_DNA-bd"/>
</dbReference>
<evidence type="ECO:0000256" key="2">
    <source>
        <dbReference type="ARBA" id="ARBA00023067"/>
    </source>
</evidence>
<evidence type="ECO:0000256" key="3">
    <source>
        <dbReference type="ARBA" id="ARBA00023125"/>
    </source>
</evidence>
<dbReference type="SUPFAM" id="SSF47729">
    <property type="entry name" value="IHF-like DNA-binding proteins"/>
    <property type="match status" value="1"/>
</dbReference>
<keyword evidence="3 5" id="KW-0238">DNA-binding</keyword>
<evidence type="ECO:0000313" key="6">
    <source>
        <dbReference type="Proteomes" id="UP000017184"/>
    </source>
</evidence>
<dbReference type="InterPro" id="IPR020816">
    <property type="entry name" value="Histone-like_DNA-bd_CS"/>
</dbReference>
<keyword evidence="2" id="KW-0226">DNA condensation</keyword>
<proteinExistence type="inferred from homology"/>
<dbReference type="PANTHER" id="PTHR33175:SF3">
    <property type="entry name" value="DNA-BINDING PROTEIN HU-BETA"/>
    <property type="match status" value="1"/>
</dbReference>
<sequence length="92" mass="9733">MVNKSELLKYVAGRAEVSQVVASRVLDAMIDAVTSSMQKGDSVALVGFGTFATGKRAARTGRNPRTGDTIKIPAAVIPKFRPGKTLRDALNS</sequence>
<dbReference type="GO" id="GO:0005829">
    <property type="term" value="C:cytosol"/>
    <property type="evidence" value="ECO:0007669"/>
    <property type="project" value="TreeGrafter"/>
</dbReference>
<dbReference type="HOGENOM" id="CLU_105066_3_1_4"/>
<dbReference type="EMBL" id="CP004885">
    <property type="protein sequence ID" value="AGX87578.1"/>
    <property type="molecule type" value="Genomic_DNA"/>
</dbReference>
<dbReference type="PANTHER" id="PTHR33175">
    <property type="entry name" value="DNA-BINDING PROTEIN HU"/>
    <property type="match status" value="1"/>
</dbReference>
<evidence type="ECO:0000256" key="1">
    <source>
        <dbReference type="ARBA" id="ARBA00010529"/>
    </source>
</evidence>
<organism evidence="5 6">
    <name type="scientific">Candidatus Symbiobacter mobilis CR</name>
    <dbReference type="NCBI Taxonomy" id="946483"/>
    <lineage>
        <taxon>Bacteria</taxon>
        <taxon>Pseudomonadati</taxon>
        <taxon>Pseudomonadota</taxon>
        <taxon>Betaproteobacteria</taxon>
        <taxon>Burkholderiales</taxon>
        <taxon>Comamonadaceae</taxon>
    </lineage>
</organism>
<dbReference type="Proteomes" id="UP000017184">
    <property type="component" value="Chromosome"/>
</dbReference>
<dbReference type="PATRIC" id="fig|946483.4.peg.1509"/>
<dbReference type="Pfam" id="PF00216">
    <property type="entry name" value="Bac_DNA_binding"/>
    <property type="match status" value="1"/>
</dbReference>